<dbReference type="PROSITE" id="PS50885">
    <property type="entry name" value="HAMP"/>
    <property type="match status" value="1"/>
</dbReference>
<feature type="domain" description="HAMP" evidence="8">
    <location>
        <begin position="278"/>
        <end position="331"/>
    </location>
</feature>
<dbReference type="Pfam" id="PF06580">
    <property type="entry name" value="His_kinase"/>
    <property type="match status" value="1"/>
</dbReference>
<evidence type="ECO:0000256" key="2">
    <source>
        <dbReference type="ARBA" id="ARBA00022475"/>
    </source>
</evidence>
<dbReference type="CDD" id="cd06225">
    <property type="entry name" value="HAMP"/>
    <property type="match status" value="1"/>
</dbReference>
<sequence length="551" mass="62528">MSDKLSAFSLQVLSESAVNVSRELAQYETLSESIIVNKEIQSGLMQADSMTDYERNEFQTRINNDLGEQVFRLSNLSNVVVLTEGLDPFYDMGYEWYPGSQIEDSIKRINQFSGNMTWNYLRSNRGTDKIALSRVIFSADNLNKKLGYLIIVIDGKVFTRNTYEHVDLGTGGKLYIVDGFGTVVSSADPGIPQGTRYQQQDVFAKIVKGKTNQSFYTQMDDKKVLVTNTYIRSADWYMVGLIPHSFIVSELLAIRGNLLYISVFILLLTTIMAMWVYRSIITPMRELLQYAKHIKLGQLDFTLSSGNASDEMGKLTDTIDQMVARLKQLIYQVEIEQKAKRDAELNMLQAQINPHFLFNTLNSLRWSAMMSGNSIVEEGIASLSELLHNTILDQEEMIPLRKEIDNLLHYAVIQRIRYGQSFDLNCIVEQEELYECLVPRFILQPIVENSIIHTGGIEGRMVQISVRISSEEGILQLTVSDNGKGFDIKEVQLRRHSNNKLSGIGIVNVEERIRMHVGEPYGMVTTSEPSKGTVTVIRLPLQRKEGESDYV</sequence>
<dbReference type="SMART" id="SM00387">
    <property type="entry name" value="HATPase_c"/>
    <property type="match status" value="1"/>
</dbReference>
<dbReference type="PANTHER" id="PTHR34220">
    <property type="entry name" value="SENSOR HISTIDINE KINASE YPDA"/>
    <property type="match status" value="1"/>
</dbReference>
<evidence type="ECO:0000256" key="5">
    <source>
        <dbReference type="ARBA" id="ARBA00022777"/>
    </source>
</evidence>
<protein>
    <submittedName>
        <fullName evidence="9">HAMP domain-containing protein</fullName>
    </submittedName>
</protein>
<keyword evidence="2" id="KW-1003">Cell membrane</keyword>
<comment type="subcellular location">
    <subcellularLocation>
        <location evidence="1">Cell membrane</location>
        <topology evidence="1">Multi-pass membrane protein</topology>
    </subcellularLocation>
</comment>
<accession>A0ABX1YRI1</accession>
<dbReference type="InterPro" id="IPR003660">
    <property type="entry name" value="HAMP_dom"/>
</dbReference>
<name>A0ABX1YRI1_9BACL</name>
<evidence type="ECO:0000256" key="1">
    <source>
        <dbReference type="ARBA" id="ARBA00004651"/>
    </source>
</evidence>
<comment type="caution">
    <text evidence="9">The sequence shown here is derived from an EMBL/GenBank/DDBJ whole genome shotgun (WGS) entry which is preliminary data.</text>
</comment>
<dbReference type="PANTHER" id="PTHR34220:SF7">
    <property type="entry name" value="SENSOR HISTIDINE KINASE YPDA"/>
    <property type="match status" value="1"/>
</dbReference>
<reference evidence="9 10" key="1">
    <citation type="submission" date="2019-10" db="EMBL/GenBank/DDBJ databases">
        <title>Description of Paenibacillus terricola sp. nov.</title>
        <authorList>
            <person name="Carlier A."/>
            <person name="Qi S."/>
        </authorList>
    </citation>
    <scope>NUCLEOTIDE SEQUENCE [LARGE SCALE GENOMIC DNA]</scope>
    <source>
        <strain evidence="9 10">LMG 31459</strain>
    </source>
</reference>
<evidence type="ECO:0000256" key="4">
    <source>
        <dbReference type="ARBA" id="ARBA00022679"/>
    </source>
</evidence>
<keyword evidence="6 7" id="KW-0472">Membrane</keyword>
<dbReference type="SUPFAM" id="SSF158472">
    <property type="entry name" value="HAMP domain-like"/>
    <property type="match status" value="1"/>
</dbReference>
<evidence type="ECO:0000256" key="7">
    <source>
        <dbReference type="SAM" id="Phobius"/>
    </source>
</evidence>
<dbReference type="Pfam" id="PF00672">
    <property type="entry name" value="HAMP"/>
    <property type="match status" value="1"/>
</dbReference>
<dbReference type="Pfam" id="PF02518">
    <property type="entry name" value="HATPase_c"/>
    <property type="match status" value="1"/>
</dbReference>
<keyword evidence="7" id="KW-0812">Transmembrane</keyword>
<gene>
    <name evidence="9" type="ORF">GC101_27880</name>
</gene>
<evidence type="ECO:0000259" key="8">
    <source>
        <dbReference type="PROSITE" id="PS50885"/>
    </source>
</evidence>
<dbReference type="InterPro" id="IPR010559">
    <property type="entry name" value="Sig_transdc_His_kin_internal"/>
</dbReference>
<feature type="transmembrane region" description="Helical" evidence="7">
    <location>
        <begin position="258"/>
        <end position="277"/>
    </location>
</feature>
<keyword evidence="7" id="KW-1133">Transmembrane helix</keyword>
<dbReference type="InterPro" id="IPR050640">
    <property type="entry name" value="Bact_2-comp_sensor_kinase"/>
</dbReference>
<dbReference type="Proteomes" id="UP000596857">
    <property type="component" value="Unassembled WGS sequence"/>
</dbReference>
<organism evidence="9 10">
    <name type="scientific">Paenibacillus phytohabitans</name>
    <dbReference type="NCBI Taxonomy" id="2654978"/>
    <lineage>
        <taxon>Bacteria</taxon>
        <taxon>Bacillati</taxon>
        <taxon>Bacillota</taxon>
        <taxon>Bacilli</taxon>
        <taxon>Bacillales</taxon>
        <taxon>Paenibacillaceae</taxon>
        <taxon>Paenibacillus</taxon>
    </lineage>
</organism>
<evidence type="ECO:0000256" key="3">
    <source>
        <dbReference type="ARBA" id="ARBA00022553"/>
    </source>
</evidence>
<dbReference type="InterPro" id="IPR036890">
    <property type="entry name" value="HATPase_C_sf"/>
</dbReference>
<evidence type="ECO:0000313" key="10">
    <source>
        <dbReference type="Proteomes" id="UP000596857"/>
    </source>
</evidence>
<keyword evidence="3" id="KW-0597">Phosphoprotein</keyword>
<dbReference type="Gene3D" id="6.10.340.10">
    <property type="match status" value="1"/>
</dbReference>
<keyword evidence="10" id="KW-1185">Reference proteome</keyword>
<dbReference type="CDD" id="cd18774">
    <property type="entry name" value="PDC2_HK_sensor"/>
    <property type="match status" value="1"/>
</dbReference>
<evidence type="ECO:0000313" key="9">
    <source>
        <dbReference type="EMBL" id="NOU82686.1"/>
    </source>
</evidence>
<proteinExistence type="predicted"/>
<keyword evidence="5" id="KW-0418">Kinase</keyword>
<evidence type="ECO:0000256" key="6">
    <source>
        <dbReference type="ARBA" id="ARBA00023136"/>
    </source>
</evidence>
<dbReference type="EMBL" id="WHOB01000086">
    <property type="protein sequence ID" value="NOU82686.1"/>
    <property type="molecule type" value="Genomic_DNA"/>
</dbReference>
<dbReference type="SMART" id="SM00304">
    <property type="entry name" value="HAMP"/>
    <property type="match status" value="1"/>
</dbReference>
<keyword evidence="4" id="KW-0808">Transferase</keyword>
<dbReference type="SUPFAM" id="SSF55874">
    <property type="entry name" value="ATPase domain of HSP90 chaperone/DNA topoisomerase II/histidine kinase"/>
    <property type="match status" value="1"/>
</dbReference>
<dbReference type="Gene3D" id="3.30.565.10">
    <property type="entry name" value="Histidine kinase-like ATPase, C-terminal domain"/>
    <property type="match status" value="1"/>
</dbReference>
<dbReference type="InterPro" id="IPR003594">
    <property type="entry name" value="HATPase_dom"/>
</dbReference>
<dbReference type="Gene3D" id="3.30.450.20">
    <property type="entry name" value="PAS domain"/>
    <property type="match status" value="1"/>
</dbReference>